<keyword evidence="13 18" id="KW-1015">Disulfide bond</keyword>
<dbReference type="EMBL" id="AFYH01104547">
    <property type="status" value="NOT_ANNOTATED_CDS"/>
    <property type="molecule type" value="Genomic_DNA"/>
</dbReference>
<dbReference type="PRINTS" id="PR01857">
    <property type="entry name" value="ADAMTSFAMILY"/>
</dbReference>
<feature type="binding site" evidence="17">
    <location>
        <position position="281"/>
    </location>
    <ligand>
        <name>Ca(2+)</name>
        <dbReference type="ChEBI" id="CHEBI:29108"/>
        <label>2</label>
    </ligand>
</feature>
<evidence type="ECO:0000256" key="16">
    <source>
        <dbReference type="PIRSR" id="PIRSR613273-1"/>
    </source>
</evidence>
<reference evidence="22" key="3">
    <citation type="submission" date="2025-09" db="UniProtKB">
        <authorList>
            <consortium name="Ensembl"/>
        </authorList>
    </citation>
    <scope>IDENTIFICATION</scope>
</reference>
<dbReference type="Ensembl" id="ENSLACT00000015984.1">
    <property type="protein sequence ID" value="ENSLACP00000015874.1"/>
    <property type="gene ID" value="ENSLACG00000013979.1"/>
</dbReference>
<dbReference type="FunFam" id="2.20.100.10:FF:000006">
    <property type="entry name" value="A disintegrin and metalloproteinase with thrombospondin motifs 1"/>
    <property type="match status" value="1"/>
</dbReference>
<dbReference type="Pfam" id="PF01562">
    <property type="entry name" value="Pep_M12B_propep"/>
    <property type="match status" value="1"/>
</dbReference>
<dbReference type="STRING" id="7897.ENSLACP00000015874"/>
<dbReference type="InterPro" id="IPR000884">
    <property type="entry name" value="TSP1_rpt"/>
</dbReference>
<evidence type="ECO:0000256" key="5">
    <source>
        <dbReference type="ARBA" id="ARBA00022685"/>
    </source>
</evidence>
<dbReference type="EMBL" id="AFYH01104550">
    <property type="status" value="NOT_ANNOTATED_CDS"/>
    <property type="molecule type" value="Genomic_DNA"/>
</dbReference>
<comment type="subunit">
    <text evidence="15">Interacts with COMP.</text>
</comment>
<dbReference type="PANTHER" id="PTHR13723">
    <property type="entry name" value="ADAMTS A DISINTEGRIN AND METALLOPROTEASE WITH THROMBOSPONDIN MOTIFS PROTEASE"/>
    <property type="match status" value="1"/>
</dbReference>
<reference evidence="22" key="2">
    <citation type="submission" date="2025-08" db="UniProtKB">
        <authorList>
            <consortium name="Ensembl"/>
        </authorList>
    </citation>
    <scope>IDENTIFICATION</scope>
</reference>
<proteinExistence type="predicted"/>
<sequence length="1594" mass="180239">EVVHPIKTDKTGSFLSHDLSHHVSKIHKRDLSSNHNHSVYYKIHHNGEDLYFNLSINYNLLAPGFVTERHQGGIARAKIQIYRHNSCHFFGEVLNYTSTTGSAAISTCNGLKGVFRLSNEDYFIEPLKGPQEKDGAAQPHMIYKRHISQNRKQSNIARTCGLKETLKSEKQRERWEQKQRRKRRIKQRSISKEKWVETLVVADTKMVKYHGNDNIENYVLTVMNMVAGLFHDASIGNSINIVVVRLILLEEEEENLKITHHADNSLASFCKWQKSINVKGDSHPTHHDVAVLLTRKDICAAMNRPCETLGLSHVSGMCQPHRSCNINEDTGLPLAFTVAHELGHSFGIQHDGSGNDCEPVGKRPFIMSPQLLYDTSPLTWSRCSREYITRFLDRGWGLCLDDPPAKEVIEFPLVPPGVLYNVNHQCRLQYGAESSFCDDMDNVCNTLWCTVGSTCHSKLDAAVDGTKCGERKWCFNGECVPVGYRPDRVNGGWGSWSSWSACTRTCGAGVQKAERQCDNPRPKYGGKFCLGERTRFRICDIKPCPSDKLTFRHIQCSQFDTMPYKGKLYEWVPVPSTINPCELHCRPLEEYFSEKLLDAVIDGTPCYEGTTIRDICINGICKNVGCDYEIDSNAVEDRCGVCQGDSSTCETVKRTFEESEGLGYVDIGIIPPGAREIRIEEVAEAGNFLALRSEDPEKYFLNGGWTIQWNGDYKVAGTTFTYERTGNWENLTSPGPTKEPVWIQLLFQETNPGVRYQYTVRRDFDNENEIQPPDFSWRYGSWTKCTATCGRGVQRQIVHCVEKIVGIVEERYCDYLTRPDDKQRSCSEEPCPARWWIGEWQECSATCGDTGFMKRTVLCIQSVGLDEQRALNNSDCQHVHKPESISPCNGNSLCPTEWSVGDWSECSVTCGEGIQRRLVYCGNNSTKTCDTTQKPISKALCYLQKCPSKITDNFITEWSGSGASSKEIFNEINYISNNQNPNFSPEAKNKKNSEEDYNINNVIEEEISITNHRKDTESSSKNNVFVDDFYYDYNFINFHEDLSYYPDEQPIRDIKATEVTPTLYYNAEVEEEEEEREPSFYENNQFLPLHNATDKHFEKTQPNYLPPSNHTADNKQQGGQVANTVSKEEIQLEISSTSIPSVLSPTLSAVHSTVHYTATKQTYNQIKGDYISNQNTLQITEDPSRVNLNSEDENLRWKEVNDDTADTRIPFLSYSNVANDHIEITSEVITEPLHISSSTIPPDYLYRTAILKNSFSQTSTSEGDIYHNTYLTSTPAFSYQSDLGPTTGILDKPVSLEPLQQTTEIDSNEIKVPYKMMKFNPHDKPHEVPHTTEKIENKNINKTKNISESSPSSVPPNVAPSKPVPVISKEVYWEVGRWSECSTTCGLGAIWRMVQCSTGSDADCDITKKPAPARRCYLRPCSKWSVGNWSKCSKNCGGGVKVREVQCIDTRDYRLLRPFHCRAALLKPPVQISCNSKSCMGWYISSWSECTEMCGGGEQERLVTCPEFGRCDDELRPNSTKACNSHPCTKWVVGSWGQCSATCGGGIQRRLVKCINTKTNQAEEDTSLCDHEPWPENTQKCNTQECDIVKPSKC</sequence>
<dbReference type="SMART" id="SM00209">
    <property type="entry name" value="TSP1"/>
    <property type="match status" value="8"/>
</dbReference>
<keyword evidence="9" id="KW-0378">Hydrolase</keyword>
<keyword evidence="10 17" id="KW-0862">Zinc</keyword>
<dbReference type="InterPro" id="IPR010294">
    <property type="entry name" value="ADAMTS_spacer1"/>
</dbReference>
<dbReference type="InterPro" id="IPR013273">
    <property type="entry name" value="ADAMTS/ADAMTS-like"/>
</dbReference>
<organism evidence="22 23">
    <name type="scientific">Latimeria chalumnae</name>
    <name type="common">Coelacanth</name>
    <dbReference type="NCBI Taxonomy" id="7897"/>
    <lineage>
        <taxon>Eukaryota</taxon>
        <taxon>Metazoa</taxon>
        <taxon>Chordata</taxon>
        <taxon>Craniata</taxon>
        <taxon>Vertebrata</taxon>
        <taxon>Euteleostomi</taxon>
        <taxon>Coelacanthiformes</taxon>
        <taxon>Coelacanthidae</taxon>
        <taxon>Latimeria</taxon>
    </lineage>
</organism>
<evidence type="ECO:0000256" key="6">
    <source>
        <dbReference type="ARBA" id="ARBA00022723"/>
    </source>
</evidence>
<evidence type="ECO:0000256" key="4">
    <source>
        <dbReference type="ARBA" id="ARBA00022670"/>
    </source>
</evidence>
<evidence type="ECO:0000256" key="17">
    <source>
        <dbReference type="PIRSR" id="PIRSR613273-2"/>
    </source>
</evidence>
<dbReference type="InterPro" id="IPR045371">
    <property type="entry name" value="ADAMTS_CR_3"/>
</dbReference>
<feature type="region of interest" description="Disordered" evidence="20">
    <location>
        <begin position="1322"/>
        <end position="1360"/>
    </location>
</feature>
<dbReference type="HOGENOM" id="CLU_000660_2_1_1"/>
<feature type="compositionally biased region" description="Low complexity" evidence="20">
    <location>
        <begin position="1340"/>
        <end position="1352"/>
    </location>
</feature>
<keyword evidence="6 17" id="KW-0479">Metal-binding</keyword>
<evidence type="ECO:0000313" key="23">
    <source>
        <dbReference type="Proteomes" id="UP000008672"/>
    </source>
</evidence>
<dbReference type="SUPFAM" id="SSF55486">
    <property type="entry name" value="Metalloproteases ('zincins'), catalytic domain"/>
    <property type="match status" value="1"/>
</dbReference>
<keyword evidence="3" id="KW-0272">Extracellular matrix</keyword>
<dbReference type="InterPro" id="IPR036383">
    <property type="entry name" value="TSP1_rpt_sf"/>
</dbReference>
<evidence type="ECO:0000313" key="22">
    <source>
        <dbReference type="Ensembl" id="ENSLACP00000015874.1"/>
    </source>
</evidence>
<dbReference type="InterPro" id="IPR024079">
    <property type="entry name" value="MetalloPept_cat_dom_sf"/>
</dbReference>
<dbReference type="Gene3D" id="3.40.1620.60">
    <property type="match status" value="1"/>
</dbReference>
<keyword evidence="17" id="KW-0106">Calcium</keyword>
<dbReference type="InterPro" id="IPR006586">
    <property type="entry name" value="ADAM_Cys-rich"/>
</dbReference>
<dbReference type="Pfam" id="PF05986">
    <property type="entry name" value="ADAMTS_spacer1"/>
    <property type="match status" value="1"/>
</dbReference>
<evidence type="ECO:0000256" key="13">
    <source>
        <dbReference type="ARBA" id="ARBA00023157"/>
    </source>
</evidence>
<evidence type="ECO:0000256" key="8">
    <source>
        <dbReference type="ARBA" id="ARBA00022737"/>
    </source>
</evidence>
<evidence type="ECO:0000256" key="3">
    <source>
        <dbReference type="ARBA" id="ARBA00022530"/>
    </source>
</evidence>
<dbReference type="Pfam" id="PF17771">
    <property type="entry name" value="ADAMTS_CR_2"/>
    <property type="match status" value="1"/>
</dbReference>
<feature type="disulfide bond" evidence="18">
    <location>
        <begin position="468"/>
        <end position="479"/>
    </location>
</feature>
<evidence type="ECO:0000256" key="19">
    <source>
        <dbReference type="PROSITE-ProRule" id="PRU00276"/>
    </source>
</evidence>
<dbReference type="PANTHER" id="PTHR13723:SF142">
    <property type="entry name" value="A DISINTEGRIN AND METALLOPROTEINASE WITH THROMBOSPONDIN MOTIFS 7"/>
    <property type="match status" value="1"/>
</dbReference>
<keyword evidence="5" id="KW-0165">Cleavage on pair of basic residues</keyword>
<dbReference type="FunFam" id="3.40.1620.60:FF:000004">
    <property type="entry name" value="A disintegrin and metalloproteinase with thrombospondin motifs 12"/>
    <property type="match status" value="1"/>
</dbReference>
<feature type="disulfide bond" evidence="18">
    <location>
        <begin position="517"/>
        <end position="529"/>
    </location>
</feature>
<feature type="binding site" evidence="17">
    <location>
        <position position="402"/>
    </location>
    <ligand>
        <name>Ca(2+)</name>
        <dbReference type="ChEBI" id="CHEBI:29108"/>
        <label>2</label>
    </ligand>
</feature>
<evidence type="ECO:0000259" key="21">
    <source>
        <dbReference type="PROSITE" id="PS50215"/>
    </source>
</evidence>
<comment type="subcellular location">
    <subcellularLocation>
        <location evidence="1">Secreted</location>
        <location evidence="1">Extracellular space</location>
        <location evidence="1">Extracellular matrix</location>
    </subcellularLocation>
</comment>
<feature type="binding site" evidence="17">
    <location>
        <position position="197"/>
    </location>
    <ligand>
        <name>Ca(2+)</name>
        <dbReference type="ChEBI" id="CHEBI:29108"/>
        <label>1</label>
    </ligand>
</feature>
<feature type="disulfide bond" evidence="18">
    <location>
        <begin position="426"/>
        <end position="449"/>
    </location>
</feature>
<dbReference type="EMBL" id="AFYH01104548">
    <property type="status" value="NOT_ANNOTATED_CDS"/>
    <property type="molecule type" value="Genomic_DNA"/>
</dbReference>
<dbReference type="PROSITE" id="PS50215">
    <property type="entry name" value="ADAM_MEPRO"/>
    <property type="match status" value="1"/>
</dbReference>
<feature type="disulfide bond" evidence="18">
    <location>
        <begin position="437"/>
        <end position="455"/>
    </location>
</feature>
<dbReference type="Pfam" id="PF01421">
    <property type="entry name" value="Reprolysin"/>
    <property type="match status" value="1"/>
</dbReference>
<feature type="binding site" evidence="17">
    <location>
        <position position="399"/>
    </location>
    <ligand>
        <name>Ca(2+)</name>
        <dbReference type="ChEBI" id="CHEBI:29108"/>
        <label>1</label>
    </ligand>
</feature>
<feature type="binding site" evidence="17">
    <location>
        <position position="197"/>
    </location>
    <ligand>
        <name>Ca(2+)</name>
        <dbReference type="ChEBI" id="CHEBI:29108"/>
        <label>2</label>
    </ligand>
</feature>
<evidence type="ECO:0000256" key="10">
    <source>
        <dbReference type="ARBA" id="ARBA00022833"/>
    </source>
</evidence>
<dbReference type="GO" id="GO:0031012">
    <property type="term" value="C:extracellular matrix"/>
    <property type="evidence" value="ECO:0007669"/>
    <property type="project" value="TreeGrafter"/>
</dbReference>
<dbReference type="Proteomes" id="UP000008672">
    <property type="component" value="Unassembled WGS sequence"/>
</dbReference>
<dbReference type="Bgee" id="ENSLACG00000013979">
    <property type="expression patterns" value="Expressed in pelvic fin"/>
</dbReference>
<evidence type="ECO:0000256" key="11">
    <source>
        <dbReference type="ARBA" id="ARBA00023049"/>
    </source>
</evidence>
<gene>
    <name evidence="22" type="primary">ADAMTS7</name>
</gene>
<dbReference type="EMBL" id="AFYH01104549">
    <property type="status" value="NOT_ANNOTATED_CDS"/>
    <property type="molecule type" value="Genomic_DNA"/>
</dbReference>
<feature type="disulfide bond" evidence="18">
    <location>
        <begin position="318"/>
        <end position="399"/>
    </location>
</feature>
<dbReference type="SUPFAM" id="SSF82895">
    <property type="entry name" value="TSP-1 type 1 repeat"/>
    <property type="match status" value="8"/>
</dbReference>
<accession>H3B1V3</accession>
<feature type="disulfide bond" evidence="18">
    <location>
        <begin position="270"/>
        <end position="324"/>
    </location>
</feature>
<dbReference type="InterPro" id="IPR002870">
    <property type="entry name" value="Peptidase_M12B_N"/>
</dbReference>
<evidence type="ECO:0000256" key="2">
    <source>
        <dbReference type="ARBA" id="ARBA00022525"/>
    </source>
</evidence>
<feature type="binding site" description="in inhibited form" evidence="17">
    <location>
        <position position="160"/>
    </location>
    <ligand>
        <name>Zn(2+)</name>
        <dbReference type="ChEBI" id="CHEBI:29105"/>
        <note>catalytic</note>
    </ligand>
</feature>
<keyword evidence="23" id="KW-1185">Reference proteome</keyword>
<feature type="binding site" evidence="17 19">
    <location>
        <position position="350"/>
    </location>
    <ligand>
        <name>Zn(2+)</name>
        <dbReference type="ChEBI" id="CHEBI:29105"/>
        <note>catalytic</note>
    </ligand>
</feature>
<dbReference type="FunCoup" id="H3B1V3">
    <property type="interactions" value="57"/>
</dbReference>
<dbReference type="Gene3D" id="2.20.100.10">
    <property type="entry name" value="Thrombospondin type-1 (TSP1) repeat"/>
    <property type="match status" value="8"/>
</dbReference>
<dbReference type="InParanoid" id="H3B1V3"/>
<name>H3B1V3_LATCH</name>
<feature type="disulfide bond" evidence="18">
    <location>
        <begin position="357"/>
        <end position="383"/>
    </location>
</feature>
<feature type="disulfide bond" evidence="18">
    <location>
        <begin position="506"/>
        <end position="544"/>
    </location>
</feature>
<keyword evidence="7" id="KW-0732">Signal</keyword>
<dbReference type="PROSITE" id="PS50092">
    <property type="entry name" value="TSP1"/>
    <property type="match status" value="8"/>
</dbReference>
<dbReference type="FunFam" id="2.20.100.10:FF:000005">
    <property type="entry name" value="ADAM metallopeptidase with thrombospondin type 1 motif 9"/>
    <property type="match status" value="3"/>
</dbReference>
<evidence type="ECO:0000256" key="18">
    <source>
        <dbReference type="PIRSR" id="PIRSR613273-3"/>
    </source>
</evidence>
<feature type="disulfide bond" evidence="18">
    <location>
        <begin position="299"/>
        <end position="306"/>
    </location>
</feature>
<feature type="domain" description="Peptidase M12B" evidence="21">
    <location>
        <begin position="194"/>
        <end position="404"/>
    </location>
</feature>
<evidence type="ECO:0000256" key="9">
    <source>
        <dbReference type="ARBA" id="ARBA00022801"/>
    </source>
</evidence>
<dbReference type="OMA" id="YCSERQA"/>
<feature type="binding site" evidence="17">
    <location>
        <position position="402"/>
    </location>
    <ligand>
        <name>Ca(2+)</name>
        <dbReference type="ChEBI" id="CHEBI:29108"/>
        <label>1</label>
    </ligand>
</feature>
<dbReference type="InterPro" id="IPR041645">
    <property type="entry name" value="ADAMTS_CR_2"/>
</dbReference>
<keyword evidence="11" id="KW-0482">Metalloprotease</keyword>
<dbReference type="Pfam" id="PF19236">
    <property type="entry name" value="ADAMTS_CR_3"/>
    <property type="match status" value="1"/>
</dbReference>
<feature type="binding site" evidence="17">
    <location>
        <position position="288"/>
    </location>
    <ligand>
        <name>Ca(2+)</name>
        <dbReference type="ChEBI" id="CHEBI:29108"/>
        <label>1</label>
    </ligand>
</feature>
<feature type="compositionally biased region" description="Basic and acidic residues" evidence="20">
    <location>
        <begin position="1322"/>
        <end position="1339"/>
    </location>
</feature>
<dbReference type="InterPro" id="IPR001590">
    <property type="entry name" value="Peptidase_M12B"/>
</dbReference>
<dbReference type="SMART" id="SM00608">
    <property type="entry name" value="ACR"/>
    <property type="match status" value="1"/>
</dbReference>
<comment type="caution">
    <text evidence="19">Lacks conserved residue(s) required for the propagation of feature annotation.</text>
</comment>
<evidence type="ECO:0000256" key="7">
    <source>
        <dbReference type="ARBA" id="ARBA00022729"/>
    </source>
</evidence>
<dbReference type="GO" id="GO:0030198">
    <property type="term" value="P:extracellular matrix organization"/>
    <property type="evidence" value="ECO:0007669"/>
    <property type="project" value="InterPro"/>
</dbReference>
<dbReference type="GO" id="GO:0046872">
    <property type="term" value="F:metal ion binding"/>
    <property type="evidence" value="ECO:0007669"/>
    <property type="project" value="UniProtKB-KW"/>
</dbReference>
<dbReference type="FunFam" id="2.60.120.830:FF:000001">
    <property type="entry name" value="A disintegrin and metalloproteinase with thrombospondin motifs 1"/>
    <property type="match status" value="1"/>
</dbReference>
<keyword evidence="14" id="KW-0325">Glycoprotein</keyword>
<dbReference type="CDD" id="cd04273">
    <property type="entry name" value="ZnMc_ADAMTS_like"/>
    <property type="match status" value="1"/>
</dbReference>
<dbReference type="Gene3D" id="3.40.390.10">
    <property type="entry name" value="Collagenase (Catalytic Domain)"/>
    <property type="match status" value="1"/>
</dbReference>
<dbReference type="Gene3D" id="2.60.120.830">
    <property type="match status" value="1"/>
</dbReference>
<keyword evidence="4" id="KW-0645">Protease</keyword>
<dbReference type="EMBL" id="AFYH01104552">
    <property type="status" value="NOT_ANNOTATED_CDS"/>
    <property type="molecule type" value="Genomic_DNA"/>
</dbReference>
<reference evidence="23" key="1">
    <citation type="submission" date="2011-08" db="EMBL/GenBank/DDBJ databases">
        <title>The draft genome of Latimeria chalumnae.</title>
        <authorList>
            <person name="Di Palma F."/>
            <person name="Alfoldi J."/>
            <person name="Johnson J."/>
            <person name="Berlin A."/>
            <person name="Gnerre S."/>
            <person name="Jaffe D."/>
            <person name="MacCallum I."/>
            <person name="Young S."/>
            <person name="Walker B.J."/>
            <person name="Lander E."/>
            <person name="Lindblad-Toh K."/>
        </authorList>
    </citation>
    <scope>NUCLEOTIDE SEQUENCE [LARGE SCALE GENOMIC DNA]</scope>
    <source>
        <strain evidence="23">Wild caught</strain>
    </source>
</reference>
<evidence type="ECO:0000256" key="14">
    <source>
        <dbReference type="ARBA" id="ARBA00023180"/>
    </source>
</evidence>
<dbReference type="GO" id="GO:0004222">
    <property type="term" value="F:metalloendopeptidase activity"/>
    <property type="evidence" value="ECO:0007669"/>
    <property type="project" value="InterPro"/>
</dbReference>
<dbReference type="GO" id="GO:0006508">
    <property type="term" value="P:proteolysis"/>
    <property type="evidence" value="ECO:0007669"/>
    <property type="project" value="UniProtKB-KW"/>
</dbReference>
<feature type="disulfide bond" evidence="18">
    <location>
        <begin position="502"/>
        <end position="539"/>
    </location>
</feature>
<feature type="binding site" evidence="17 19">
    <location>
        <position position="340"/>
    </location>
    <ligand>
        <name>Zn(2+)</name>
        <dbReference type="ChEBI" id="CHEBI:29105"/>
        <note>catalytic</note>
    </ligand>
</feature>
<keyword evidence="8" id="KW-0677">Repeat</keyword>
<evidence type="ECO:0000256" key="12">
    <source>
        <dbReference type="ARBA" id="ARBA00023145"/>
    </source>
</evidence>
<dbReference type="InterPro" id="IPR050439">
    <property type="entry name" value="ADAMTS_ADAMTS-like"/>
</dbReference>
<dbReference type="FunFam" id="3.40.390.10:FF:000001">
    <property type="entry name" value="A disintegrin and metalloproteinase with thrombospondin motifs 1"/>
    <property type="match status" value="1"/>
</dbReference>
<protein>
    <submittedName>
        <fullName evidence="22">ADAM metallopeptidase with thrombospondin type 1 motif 7</fullName>
    </submittedName>
</protein>
<feature type="active site" evidence="16 19">
    <location>
        <position position="341"/>
    </location>
</feature>
<feature type="binding site" evidence="17">
    <location>
        <position position="281"/>
    </location>
    <ligand>
        <name>Ca(2+)</name>
        <dbReference type="ChEBI" id="CHEBI:29108"/>
        <label>1</label>
    </ligand>
</feature>
<feature type="disulfide bond" evidence="18">
    <location>
        <begin position="444"/>
        <end position="474"/>
    </location>
</feature>
<dbReference type="Pfam" id="PF19030">
    <property type="entry name" value="TSP1_ADAMTS"/>
    <property type="match status" value="7"/>
</dbReference>
<evidence type="ECO:0000256" key="1">
    <source>
        <dbReference type="ARBA" id="ARBA00004498"/>
    </source>
</evidence>
<dbReference type="EMBL" id="AFYH01104553">
    <property type="status" value="NOT_ANNOTATED_CDS"/>
    <property type="molecule type" value="Genomic_DNA"/>
</dbReference>
<keyword evidence="2" id="KW-0964">Secreted</keyword>
<evidence type="ECO:0000256" key="15">
    <source>
        <dbReference type="ARBA" id="ARBA00062682"/>
    </source>
</evidence>
<keyword evidence="12" id="KW-0865">Zymogen</keyword>
<comment type="cofactor">
    <cofactor evidence="17">
        <name>Zn(2+)</name>
        <dbReference type="ChEBI" id="CHEBI:29105"/>
    </cofactor>
    <text evidence="17">Binds 1 zinc ion per subunit.</text>
</comment>
<evidence type="ECO:0000256" key="20">
    <source>
        <dbReference type="SAM" id="MobiDB-lite"/>
    </source>
</evidence>
<feature type="binding site" evidence="17 19">
    <location>
        <position position="344"/>
    </location>
    <ligand>
        <name>Zn(2+)</name>
        <dbReference type="ChEBI" id="CHEBI:29105"/>
        <note>catalytic</note>
    </ligand>
</feature>
<dbReference type="Pfam" id="PF00090">
    <property type="entry name" value="TSP_1"/>
    <property type="match status" value="1"/>
</dbReference>
<dbReference type="EMBL" id="AFYH01104551">
    <property type="status" value="NOT_ANNOTATED_CDS"/>
    <property type="molecule type" value="Genomic_DNA"/>
</dbReference>
<dbReference type="eggNOG" id="KOG3538">
    <property type="taxonomic scope" value="Eukaryota"/>
</dbReference>
<dbReference type="GeneTree" id="ENSGT00940000159819"/>